<dbReference type="PANTHER" id="PTHR34235:SF3">
    <property type="entry name" value="SLR1203 PROTEIN"/>
    <property type="match status" value="1"/>
</dbReference>
<dbReference type="Gene3D" id="1.20.1220.20">
    <property type="entry name" value="Uncharcterised protein PF01724"/>
    <property type="match status" value="1"/>
</dbReference>
<dbReference type="Pfam" id="PF01724">
    <property type="entry name" value="DUF29"/>
    <property type="match status" value="1"/>
</dbReference>
<proteinExistence type="predicted"/>
<dbReference type="InterPro" id="IPR002636">
    <property type="entry name" value="DUF29"/>
</dbReference>
<dbReference type="EMBL" id="PGEM01000143">
    <property type="protein sequence ID" value="PPJ62090.1"/>
    <property type="molecule type" value="Genomic_DNA"/>
</dbReference>
<keyword evidence="2" id="KW-1185">Reference proteome</keyword>
<organism evidence="1 2">
    <name type="scientific">Cuspidothrix issatschenkoi CHARLIE-1</name>
    <dbReference type="NCBI Taxonomy" id="2052836"/>
    <lineage>
        <taxon>Bacteria</taxon>
        <taxon>Bacillati</taxon>
        <taxon>Cyanobacteriota</taxon>
        <taxon>Cyanophyceae</taxon>
        <taxon>Nostocales</taxon>
        <taxon>Aphanizomenonaceae</taxon>
        <taxon>Cuspidothrix</taxon>
    </lineage>
</organism>
<accession>A0A2S6CR42</accession>
<evidence type="ECO:0000313" key="2">
    <source>
        <dbReference type="Proteomes" id="UP000239589"/>
    </source>
</evidence>
<name>A0A2S6CR42_9CYAN</name>
<dbReference type="PANTHER" id="PTHR34235">
    <property type="entry name" value="SLR1203 PROTEIN-RELATED"/>
    <property type="match status" value="1"/>
</dbReference>
<gene>
    <name evidence="1" type="ORF">CUN59_17510</name>
</gene>
<comment type="caution">
    <text evidence="1">The sequence shown here is derived from an EMBL/GenBank/DDBJ whole genome shotgun (WGS) entry which is preliminary data.</text>
</comment>
<dbReference type="Proteomes" id="UP000239589">
    <property type="component" value="Unassembled WGS sequence"/>
</dbReference>
<dbReference type="OrthoDB" id="5769308at2"/>
<dbReference type="AlphaFoldDB" id="A0A2S6CR42"/>
<reference evidence="1 2" key="1">
    <citation type="submission" date="2018-02" db="EMBL/GenBank/DDBJ databases">
        <title>Discovery of a pederin family compound in a non-symbiotic bloom-forming cyanobacterium.</title>
        <authorList>
            <person name="Kust A."/>
            <person name="Mares J."/>
            <person name="Jokela J."/>
            <person name="Urajova P."/>
            <person name="Hajek J."/>
            <person name="Saurav K."/>
            <person name="Voracova K."/>
            <person name="Fewer D.P."/>
            <person name="Haapaniemi E."/>
            <person name="Permi P."/>
            <person name="Rehakova K."/>
            <person name="Sivonen K."/>
            <person name="Hrouzek P."/>
        </authorList>
    </citation>
    <scope>NUCLEOTIDE SEQUENCE [LARGE SCALE GENOMIC DNA]</scope>
    <source>
        <strain evidence="1 2">CHARLIE-1</strain>
    </source>
</reference>
<evidence type="ECO:0000313" key="1">
    <source>
        <dbReference type="EMBL" id="PPJ62090.1"/>
    </source>
</evidence>
<sequence>MAFPTDLKINLPYLYEKDNEKWLQITIKLLKEKRLTELDLDNLIEELELLGRRDKLAVESLLEQIIRHLLLLQYWTLESGYNANHWKAEIMSFRNQLQDYLTTNLRNHCDDNLEKVYQKALKYLNQKTGFSITFPPECPYTLSQLLDVNWLP</sequence>
<dbReference type="RefSeq" id="WP_104389051.1">
    <property type="nucleotide sequence ID" value="NZ_PGEM01000143.1"/>
</dbReference>
<protein>
    <submittedName>
        <fullName evidence="1">DUF29 domain-containing protein</fullName>
    </submittedName>
</protein>